<proteinExistence type="predicted"/>
<dbReference type="Proteomes" id="UP000028607">
    <property type="component" value="Unassembled WGS sequence"/>
</dbReference>
<accession>A0A085TVM6</accession>
<gene>
    <name evidence="2" type="ORF">DW2_11226</name>
</gene>
<protein>
    <submittedName>
        <fullName evidence="2">Uncharacterized protein</fullName>
    </submittedName>
</protein>
<name>A0A085TVM6_9RHOB</name>
<feature type="chain" id="PRO_5001797465" evidence="1">
    <location>
        <begin position="21"/>
        <end position="54"/>
    </location>
</feature>
<dbReference type="OrthoDB" id="9928682at2"/>
<evidence type="ECO:0000313" key="3">
    <source>
        <dbReference type="Proteomes" id="UP000028607"/>
    </source>
</evidence>
<reference evidence="2 3" key="2">
    <citation type="journal article" date="2015" name="Antonie Van Leeuwenhoek">
        <title>Thioclava indica sp. nov., isolated from surface seawater of the Indian Ocean.</title>
        <authorList>
            <person name="Liu Y."/>
            <person name="Lai Q."/>
            <person name="Du J."/>
            <person name="Xu H."/>
            <person name="Jiang L."/>
            <person name="Shao Z."/>
        </authorList>
    </citation>
    <scope>NUCLEOTIDE SEQUENCE [LARGE SCALE GENOMIC DNA]</scope>
    <source>
        <strain evidence="2 3">13D2W-2</strain>
    </source>
</reference>
<reference evidence="3" key="1">
    <citation type="submission" date="2013-04" db="EMBL/GenBank/DDBJ databases">
        <title>Thioclava sp. 13D2W-2 Genome Sequencing.</title>
        <authorList>
            <person name="Lai Q."/>
            <person name="Li G."/>
            <person name="Shao Z."/>
        </authorList>
    </citation>
    <scope>NUCLEOTIDE SEQUENCE [LARGE SCALE GENOMIC DNA]</scope>
    <source>
        <strain evidence="3">13D2W-2</strain>
    </source>
</reference>
<dbReference type="RefSeq" id="WP_156102951.1">
    <property type="nucleotide sequence ID" value="NZ_AQRC01000008.1"/>
</dbReference>
<evidence type="ECO:0000313" key="2">
    <source>
        <dbReference type="EMBL" id="KFE34773.1"/>
    </source>
</evidence>
<evidence type="ECO:0000256" key="1">
    <source>
        <dbReference type="SAM" id="SignalP"/>
    </source>
</evidence>
<dbReference type="AlphaFoldDB" id="A0A085TVM6"/>
<feature type="signal peptide" evidence="1">
    <location>
        <begin position="1"/>
        <end position="20"/>
    </location>
</feature>
<dbReference type="EMBL" id="AQRC01000008">
    <property type="protein sequence ID" value="KFE34773.1"/>
    <property type="molecule type" value="Genomic_DNA"/>
</dbReference>
<keyword evidence="3" id="KW-1185">Reference proteome</keyword>
<keyword evidence="1" id="KW-0732">Signal</keyword>
<sequence>MKRLAYALALSLVGASAASAGVGDFSLPRLDFPGTNAPVVTQGCNALTQTCAQD</sequence>
<dbReference type="PATRIC" id="fig|1317124.6.peg.2271"/>
<comment type="caution">
    <text evidence="2">The sequence shown here is derived from an EMBL/GenBank/DDBJ whole genome shotgun (WGS) entry which is preliminary data.</text>
</comment>
<dbReference type="eggNOG" id="ENOG502ZFI5">
    <property type="taxonomic scope" value="Bacteria"/>
</dbReference>
<organism evidence="2 3">
    <name type="scientific">Thioclava atlantica</name>
    <dbReference type="NCBI Taxonomy" id="1317124"/>
    <lineage>
        <taxon>Bacteria</taxon>
        <taxon>Pseudomonadati</taxon>
        <taxon>Pseudomonadota</taxon>
        <taxon>Alphaproteobacteria</taxon>
        <taxon>Rhodobacterales</taxon>
        <taxon>Paracoccaceae</taxon>
        <taxon>Thioclava</taxon>
    </lineage>
</organism>